<feature type="compositionally biased region" description="Polar residues" evidence="1">
    <location>
        <begin position="270"/>
        <end position="279"/>
    </location>
</feature>
<feature type="compositionally biased region" description="Basic and acidic residues" evidence="1">
    <location>
        <begin position="76"/>
        <end position="102"/>
    </location>
</feature>
<evidence type="ECO:0000313" key="2">
    <source>
        <dbReference type="EMBL" id="KAK3245910.1"/>
    </source>
</evidence>
<evidence type="ECO:0000313" key="3">
    <source>
        <dbReference type="Proteomes" id="UP001190700"/>
    </source>
</evidence>
<feature type="compositionally biased region" description="Low complexity" evidence="1">
    <location>
        <begin position="49"/>
        <end position="63"/>
    </location>
</feature>
<feature type="region of interest" description="Disordered" evidence="1">
    <location>
        <begin position="318"/>
        <end position="349"/>
    </location>
</feature>
<protein>
    <submittedName>
        <fullName evidence="2">Uncharacterized protein</fullName>
    </submittedName>
</protein>
<feature type="region of interest" description="Disordered" evidence="1">
    <location>
        <begin position="43"/>
        <end position="120"/>
    </location>
</feature>
<proteinExistence type="predicted"/>
<dbReference type="EMBL" id="LGRX02030269">
    <property type="protein sequence ID" value="KAK3245910.1"/>
    <property type="molecule type" value="Genomic_DNA"/>
</dbReference>
<organism evidence="2 3">
    <name type="scientific">Cymbomonas tetramitiformis</name>
    <dbReference type="NCBI Taxonomy" id="36881"/>
    <lineage>
        <taxon>Eukaryota</taxon>
        <taxon>Viridiplantae</taxon>
        <taxon>Chlorophyta</taxon>
        <taxon>Pyramimonadophyceae</taxon>
        <taxon>Pyramimonadales</taxon>
        <taxon>Pyramimonadaceae</taxon>
        <taxon>Cymbomonas</taxon>
    </lineage>
</organism>
<name>A0AAE0C1U8_9CHLO</name>
<comment type="caution">
    <text evidence="2">The sequence shown here is derived from an EMBL/GenBank/DDBJ whole genome shotgun (WGS) entry which is preliminary data.</text>
</comment>
<gene>
    <name evidence="2" type="ORF">CYMTET_44541</name>
</gene>
<evidence type="ECO:0000256" key="1">
    <source>
        <dbReference type="SAM" id="MobiDB-lite"/>
    </source>
</evidence>
<accession>A0AAE0C1U8</accession>
<keyword evidence="3" id="KW-1185">Reference proteome</keyword>
<dbReference type="Proteomes" id="UP001190700">
    <property type="component" value="Unassembled WGS sequence"/>
</dbReference>
<sequence>MESPGLAGCDVLAEPADGISDSHRSRSKKHIRRTVSSLFGASNLGFMHGTQDGTAADGDAAEGTTRETAVTSAGPEGRHLDQSDRLGASEKGSADHDKRDQENGGDGDDYSQRHRGPGKLRIGCAFDRTEEKLKERAIRFSMCQGNVKKIYKDDSGDWCVLRHGEELVSATSRSIGNLHTFNMTFGKTQTPRKSPTHPLRVESDWWYREDGKIQLSQPPQGDARRLQINNAPKLRKVPRSSSRVSLTNLCAAPWLTAGEAEAMEKLPHSNPAQKPLNQTPRRSREPRDEPPRDGVLYELETGREDNRTVQYTVKDGTMWLGTDPEDARGSVNTPQGRAVVSPHTNTSPVSRLTMRSCHSLQQLQFSDSQLVPGDHADYDADSELHREDTLSTTLVGTTPRAPLCEVIPQEESREAALSHCVLRRKLRASLLSEPQGPKASPHFPKPRCVCLRLLPVSFRNPPSLSRACFAPPIPSPPPSRVNRSALSLSAALPGGPRATQAEALPGALISRPRGDPPPCPAPPSHLAKAAQGLESYGAAREALATSELILATAVLA</sequence>
<dbReference type="AlphaFoldDB" id="A0AAE0C1U8"/>
<feature type="compositionally biased region" description="Basic and acidic residues" evidence="1">
    <location>
        <begin position="282"/>
        <end position="292"/>
    </location>
</feature>
<feature type="region of interest" description="Disordered" evidence="1">
    <location>
        <begin position="1"/>
        <end position="31"/>
    </location>
</feature>
<feature type="region of interest" description="Disordered" evidence="1">
    <location>
        <begin position="266"/>
        <end position="294"/>
    </location>
</feature>
<reference evidence="2 3" key="1">
    <citation type="journal article" date="2015" name="Genome Biol. Evol.">
        <title>Comparative Genomics of a Bacterivorous Green Alga Reveals Evolutionary Causalities and Consequences of Phago-Mixotrophic Mode of Nutrition.</title>
        <authorList>
            <person name="Burns J.A."/>
            <person name="Paasch A."/>
            <person name="Narechania A."/>
            <person name="Kim E."/>
        </authorList>
    </citation>
    <scope>NUCLEOTIDE SEQUENCE [LARGE SCALE GENOMIC DNA]</scope>
    <source>
        <strain evidence="2 3">PLY_AMNH</strain>
    </source>
</reference>